<dbReference type="OMA" id="ELISIEY"/>
<dbReference type="Proteomes" id="UP000054516">
    <property type="component" value="Unassembled WGS sequence"/>
</dbReference>
<dbReference type="AlphaFoldDB" id="A0A1W2TI42"/>
<evidence type="ECO:0000313" key="2">
    <source>
        <dbReference type="Proteomes" id="UP000054516"/>
    </source>
</evidence>
<organism evidence="1">
    <name type="scientific">Rosellinia necatrix</name>
    <name type="common">White root-rot fungus</name>
    <dbReference type="NCBI Taxonomy" id="77044"/>
    <lineage>
        <taxon>Eukaryota</taxon>
        <taxon>Fungi</taxon>
        <taxon>Dikarya</taxon>
        <taxon>Ascomycota</taxon>
        <taxon>Pezizomycotina</taxon>
        <taxon>Sordariomycetes</taxon>
        <taxon>Xylariomycetidae</taxon>
        <taxon>Xylariales</taxon>
        <taxon>Xylariaceae</taxon>
        <taxon>Rosellinia</taxon>
    </lineage>
</organism>
<evidence type="ECO:0000313" key="1">
    <source>
        <dbReference type="EMBL" id="GAP87820.1"/>
    </source>
</evidence>
<keyword evidence="2" id="KW-1185">Reference proteome</keyword>
<dbReference type="STRING" id="77044.A0A1W2TI42"/>
<evidence type="ECO:0008006" key="3">
    <source>
        <dbReference type="Google" id="ProtNLM"/>
    </source>
</evidence>
<sequence length="248" mass="27584">MSGPSPLHHHQSSLDGVIDFFSAEAPLETNQRNKARRRFYRIVGHFGAGDAGANDGNPRQYKPPLLVRYTYEYALSAESRDTFLRAFFQAMALSLTGQDNNTDNGLGDLGDLDDLDDLRTLLFGFASYLLDNFFLPIGASTKKTPQPSPAYHSAIQRVQGGAQDFVGTPDRLSRLRGACLVRDRHRCVITRKFDQSEADRRLQLDGDDARDDDGALLLEDTDIDELEVAHIFPYSLMKIDAGRELCGA</sequence>
<proteinExistence type="predicted"/>
<gene>
    <name evidence="1" type="ORF">SAMD00023353_1601900</name>
</gene>
<dbReference type="EMBL" id="DF977461">
    <property type="protein sequence ID" value="GAP87820.1"/>
    <property type="molecule type" value="Genomic_DNA"/>
</dbReference>
<protein>
    <recommendedName>
        <fullName evidence="3">HNH nuclease domain-containing protein</fullName>
    </recommendedName>
</protein>
<accession>A0A1W2TI42</accession>
<reference evidence="1" key="1">
    <citation type="submission" date="2016-03" db="EMBL/GenBank/DDBJ databases">
        <title>Draft genome sequence of Rosellinia necatrix.</title>
        <authorList>
            <person name="Kanematsu S."/>
        </authorList>
    </citation>
    <scope>NUCLEOTIDE SEQUENCE [LARGE SCALE GENOMIC DNA]</scope>
    <source>
        <strain evidence="1">W97</strain>
    </source>
</reference>
<dbReference type="OrthoDB" id="2104739at2759"/>
<name>A0A1W2TI42_ROSNE</name>